<dbReference type="EMBL" id="KU665491">
    <property type="protein sequence ID" value="AMQ66702.1"/>
    <property type="molecule type" value="Genomic_DNA"/>
</dbReference>
<sequence>MRKYIERNVKQRELVGFTCNKCGKSVDLTEDDFAGNLFHSFKTSFHYGSAFDMETWEFDLCEDCLLDIVKTFKVEPDGVGIERDLIEFYDLGGEVSE</sequence>
<name>A0A142F1P5_9CAUD</name>
<keyword evidence="2" id="KW-1185">Reference proteome</keyword>
<dbReference type="RefSeq" id="YP_009595188.1">
    <property type="nucleotide sequence ID" value="NC_041879.1"/>
</dbReference>
<dbReference type="GeneID" id="40070746"/>
<proteinExistence type="predicted"/>
<dbReference type="Proteomes" id="UP000224134">
    <property type="component" value="Segment"/>
</dbReference>
<organism evidence="1 2">
    <name type="scientific">Bacillus phage Mgbh1</name>
    <dbReference type="NCBI Taxonomy" id="1796993"/>
    <lineage>
        <taxon>Viruses</taxon>
        <taxon>Duplodnaviria</taxon>
        <taxon>Heunggongvirae</taxon>
        <taxon>Uroviricota</taxon>
        <taxon>Caudoviricetes</taxon>
        <taxon>Magadivirus</taxon>
        <taxon>Magadivirus Mgbh1</taxon>
    </lineage>
</organism>
<protein>
    <submittedName>
        <fullName evidence="1">Uncharacterized protein</fullName>
    </submittedName>
</protein>
<accession>A0A142F1P5</accession>
<evidence type="ECO:0000313" key="2">
    <source>
        <dbReference type="Proteomes" id="UP000224134"/>
    </source>
</evidence>
<evidence type="ECO:0000313" key="1">
    <source>
        <dbReference type="EMBL" id="AMQ66702.1"/>
    </source>
</evidence>
<reference evidence="1 2" key="1">
    <citation type="submission" date="2016-02" db="EMBL/GenBank/DDBJ databases">
        <title>Isolation and characterization of bacteriophages from East Africa Rift Valley soda lakes.</title>
        <authorList>
            <person name="van Zyl L.J."/>
            <person name="Nemavhulani S."/>
            <person name="Cowan D.A."/>
            <person name="Trindade M.I."/>
        </authorList>
    </citation>
    <scope>NUCLEOTIDE SEQUENCE [LARGE SCALE GENOMIC DNA]</scope>
</reference>
<dbReference type="KEGG" id="vg:40070746"/>